<feature type="non-terminal residue" evidence="4">
    <location>
        <position position="700"/>
    </location>
</feature>
<comment type="caution">
    <text evidence="4">The sequence shown here is derived from an EMBL/GenBank/DDBJ whole genome shotgun (WGS) entry which is preliminary data.</text>
</comment>
<dbReference type="AlphaFoldDB" id="A0A5C4NDZ3"/>
<dbReference type="InterPro" id="IPR009081">
    <property type="entry name" value="PP-bd_ACP"/>
</dbReference>
<dbReference type="GO" id="GO:0031177">
    <property type="term" value="F:phosphopantetheine binding"/>
    <property type="evidence" value="ECO:0007669"/>
    <property type="project" value="InterPro"/>
</dbReference>
<dbReference type="PROSITE" id="PS50075">
    <property type="entry name" value="CARRIER"/>
    <property type="match status" value="1"/>
</dbReference>
<dbReference type="SUPFAM" id="SSF56801">
    <property type="entry name" value="Acetyl-CoA synthetase-like"/>
    <property type="match status" value="2"/>
</dbReference>
<protein>
    <submittedName>
        <fullName evidence="4">AMP-binding protein</fullName>
    </submittedName>
</protein>
<dbReference type="InterPro" id="IPR001242">
    <property type="entry name" value="Condensation_dom"/>
</dbReference>
<dbReference type="PANTHER" id="PTHR45527:SF1">
    <property type="entry name" value="FATTY ACID SYNTHASE"/>
    <property type="match status" value="1"/>
</dbReference>
<evidence type="ECO:0000259" key="3">
    <source>
        <dbReference type="PROSITE" id="PS50075"/>
    </source>
</evidence>
<feature type="domain" description="Carrier" evidence="3">
    <location>
        <begin position="82"/>
        <end position="157"/>
    </location>
</feature>
<evidence type="ECO:0000256" key="1">
    <source>
        <dbReference type="ARBA" id="ARBA00022450"/>
    </source>
</evidence>
<dbReference type="PANTHER" id="PTHR45527">
    <property type="entry name" value="NONRIBOSOMAL PEPTIDE SYNTHETASE"/>
    <property type="match status" value="1"/>
</dbReference>
<dbReference type="GO" id="GO:0003824">
    <property type="term" value="F:catalytic activity"/>
    <property type="evidence" value="ECO:0007669"/>
    <property type="project" value="InterPro"/>
</dbReference>
<dbReference type="Gene3D" id="3.30.559.10">
    <property type="entry name" value="Chloramphenicol acetyltransferase-like domain"/>
    <property type="match status" value="1"/>
</dbReference>
<proteinExistence type="predicted"/>
<dbReference type="GO" id="GO:0005829">
    <property type="term" value="C:cytosol"/>
    <property type="evidence" value="ECO:0007669"/>
    <property type="project" value="TreeGrafter"/>
</dbReference>
<dbReference type="FunFam" id="3.30.559.10:FF:000012">
    <property type="entry name" value="Non-ribosomal peptide synthetase"/>
    <property type="match status" value="1"/>
</dbReference>
<dbReference type="CDD" id="cd19531">
    <property type="entry name" value="LCL_NRPS-like"/>
    <property type="match status" value="1"/>
</dbReference>
<dbReference type="InterPro" id="IPR023213">
    <property type="entry name" value="CAT-like_dom_sf"/>
</dbReference>
<dbReference type="SUPFAM" id="SSF47336">
    <property type="entry name" value="ACP-like"/>
    <property type="match status" value="1"/>
</dbReference>
<dbReference type="Gene3D" id="3.40.50.12780">
    <property type="entry name" value="N-terminal domain of ligase-like"/>
    <property type="match status" value="1"/>
</dbReference>
<dbReference type="SUPFAM" id="SSF52777">
    <property type="entry name" value="CoA-dependent acyltransferases"/>
    <property type="match status" value="2"/>
</dbReference>
<dbReference type="EMBL" id="VDGE01000028">
    <property type="protein sequence ID" value="TNC71366.1"/>
    <property type="molecule type" value="Genomic_DNA"/>
</dbReference>
<name>A0A5C4NDZ3_9BURK</name>
<evidence type="ECO:0000313" key="5">
    <source>
        <dbReference type="Proteomes" id="UP000305681"/>
    </source>
</evidence>
<dbReference type="Pfam" id="PF00501">
    <property type="entry name" value="AMP-binding"/>
    <property type="match status" value="1"/>
</dbReference>
<reference evidence="4 5" key="1">
    <citation type="submission" date="2019-06" db="EMBL/GenBank/DDBJ databases">
        <title>Genome sequence of Janthinobacterium lividum UCD_MED1.</title>
        <authorList>
            <person name="De Leon M.E."/>
            <person name="Jospin G."/>
        </authorList>
    </citation>
    <scope>NUCLEOTIDE SEQUENCE [LARGE SCALE GENOMIC DNA]</scope>
    <source>
        <strain evidence="4 5">UCD_MED1</strain>
    </source>
</reference>
<sequence length="700" mass="75852">KEAVVVARGEGEAQRLVAYWIAAAGADAGDLRAALAAVLPAYMLPSAFVRLDAFPLSPNGKLERRALPEAEQELLATACYSAPQGAVEEGMAQIWQDLLGLSQVGRHDQFFELGGHSLLAIRLMSRLRQVFGVEMSLRELFAQPTLAGLSALVAGACRSNLARIERADRNAALPLSWAQQRLWFLDQLDDAAGAAYHIPMALRLQGRLDLPALQATLDRLLQRHEILRTRFVAEQQEVRQVIDAAAPFDLQLQDIPGGADDVPRLAQEEAARPFDLARGPLIRGRLLRLSQEEHILLITQHHIVTDGWSINVMVREVAALYAALSQGGTDPLPPLALQYADFAAWQRGWLQGDALQAQLDFWRTHLDGAPAMLELPLDRVRPAQQSYAGSLFAATLPAALSDGLRQLSQRHGGTLFMTLLAGWTILLSRLSGQDEVVIGAPVANRGRSEIESLIGFFVNTLAMRIQLGDNPSVAALLARVRSDALDAYANQDVPFEQVVEAINPARSMSHAPLFQSSLTLTEAGLPHALSMPGLTLDVLEQARQTTHFDLSLSCFDNADGIAFSIEYATDLFDAATIARWAGHLQTLFAAMVADETLPVASLPLQSPAQLQQLLSGFNDNAQPYDTARLMHAAFEAQAARDPLALALVHGATSLSYGELNARANRLAHHLVSQGVAAGSLVGVCLRRSEQMVVALLAILK</sequence>
<dbReference type="Pfam" id="PF00550">
    <property type="entry name" value="PP-binding"/>
    <property type="match status" value="1"/>
</dbReference>
<dbReference type="InterPro" id="IPR000873">
    <property type="entry name" value="AMP-dep_synth/lig_dom"/>
</dbReference>
<dbReference type="FunFam" id="1.10.1200.10:FF:000016">
    <property type="entry name" value="Non-ribosomal peptide synthase"/>
    <property type="match status" value="1"/>
</dbReference>
<gene>
    <name evidence="4" type="ORF">FHI69_28400</name>
</gene>
<dbReference type="InterPro" id="IPR042099">
    <property type="entry name" value="ANL_N_sf"/>
</dbReference>
<dbReference type="Gene3D" id="3.30.559.30">
    <property type="entry name" value="Nonribosomal peptide synthetase, condensation domain"/>
    <property type="match status" value="1"/>
</dbReference>
<feature type="non-terminal residue" evidence="4">
    <location>
        <position position="1"/>
    </location>
</feature>
<dbReference type="Gene3D" id="3.30.300.30">
    <property type="match status" value="1"/>
</dbReference>
<dbReference type="Proteomes" id="UP000305681">
    <property type="component" value="Unassembled WGS sequence"/>
</dbReference>
<dbReference type="Gene3D" id="1.10.1200.10">
    <property type="entry name" value="ACP-like"/>
    <property type="match status" value="1"/>
</dbReference>
<dbReference type="InterPro" id="IPR020806">
    <property type="entry name" value="PKS_PP-bd"/>
</dbReference>
<evidence type="ECO:0000256" key="2">
    <source>
        <dbReference type="ARBA" id="ARBA00022553"/>
    </source>
</evidence>
<dbReference type="InterPro" id="IPR045851">
    <property type="entry name" value="AMP-bd_C_sf"/>
</dbReference>
<dbReference type="InterPro" id="IPR036736">
    <property type="entry name" value="ACP-like_sf"/>
</dbReference>
<dbReference type="GO" id="GO:0044550">
    <property type="term" value="P:secondary metabolite biosynthetic process"/>
    <property type="evidence" value="ECO:0007669"/>
    <property type="project" value="TreeGrafter"/>
</dbReference>
<organism evidence="4 5">
    <name type="scientific">Janthinobacterium lividum</name>
    <dbReference type="NCBI Taxonomy" id="29581"/>
    <lineage>
        <taxon>Bacteria</taxon>
        <taxon>Pseudomonadati</taxon>
        <taxon>Pseudomonadota</taxon>
        <taxon>Betaproteobacteria</taxon>
        <taxon>Burkholderiales</taxon>
        <taxon>Oxalobacteraceae</taxon>
        <taxon>Janthinobacterium</taxon>
    </lineage>
</organism>
<evidence type="ECO:0000313" key="4">
    <source>
        <dbReference type="EMBL" id="TNC71366.1"/>
    </source>
</evidence>
<dbReference type="Pfam" id="PF00668">
    <property type="entry name" value="Condensation"/>
    <property type="match status" value="1"/>
</dbReference>
<accession>A0A5C4NDZ3</accession>
<dbReference type="RefSeq" id="WP_139092839.1">
    <property type="nucleotide sequence ID" value="NZ_VDGE01000028.1"/>
</dbReference>
<keyword evidence="1" id="KW-0596">Phosphopantetheine</keyword>
<dbReference type="SMART" id="SM00823">
    <property type="entry name" value="PKS_PP"/>
    <property type="match status" value="1"/>
</dbReference>
<dbReference type="GO" id="GO:0043041">
    <property type="term" value="P:amino acid activation for nonribosomal peptide biosynthetic process"/>
    <property type="evidence" value="ECO:0007669"/>
    <property type="project" value="TreeGrafter"/>
</dbReference>
<keyword evidence="2" id="KW-0597">Phosphoprotein</keyword>
<dbReference type="GO" id="GO:0072330">
    <property type="term" value="P:monocarboxylic acid biosynthetic process"/>
    <property type="evidence" value="ECO:0007669"/>
    <property type="project" value="UniProtKB-ARBA"/>
</dbReference>